<dbReference type="AlphaFoldDB" id="A0A5M9GLV8"/>
<evidence type="ECO:0000313" key="1">
    <source>
        <dbReference type="EMBL" id="KAA8473718.1"/>
    </source>
</evidence>
<reference evidence="1 2" key="1">
    <citation type="submission" date="2019-09" db="EMBL/GenBank/DDBJ databases">
        <title>Pararcticibacter amylolyticus gen. nov., sp. nov., isolated from a rottenly hemp rope, and reclassification of Pedobacter tournemirensis as Pararcticibacter tournemirensis comb. nov.</title>
        <authorList>
            <person name="Cai Y."/>
        </authorList>
    </citation>
    <scope>NUCLEOTIDE SEQUENCE [LARGE SCALE GENOMIC DNA]</scope>
    <source>
        <strain evidence="1 2">TF5-37.2-LB10</strain>
    </source>
</reference>
<proteinExistence type="predicted"/>
<organism evidence="1 2">
    <name type="scientific">Arcticibacter tournemirensis</name>
    <dbReference type="NCBI Taxonomy" id="699437"/>
    <lineage>
        <taxon>Bacteria</taxon>
        <taxon>Pseudomonadati</taxon>
        <taxon>Bacteroidota</taxon>
        <taxon>Sphingobacteriia</taxon>
        <taxon>Sphingobacteriales</taxon>
        <taxon>Sphingobacteriaceae</taxon>
        <taxon>Arcticibacter</taxon>
    </lineage>
</organism>
<accession>A0A5M9GLV8</accession>
<comment type="caution">
    <text evidence="1">The sequence shown here is derived from an EMBL/GenBank/DDBJ whole genome shotgun (WGS) entry which is preliminary data.</text>
</comment>
<dbReference type="OrthoDB" id="8446601at2"/>
<sequence>MKKVDNKNNRMSQQKCALCGKHELLTFEHIPPQCAFNNKAIFVQSHEHLTEENSYLYGKMKKSQRGFGKQSLCASCNNSTGNWYVKDFCSFAEQGMKILKDNKVPEYIQGNYIIKPQNVIKQILIMFLAADSLGAIRDSPGISEYLLNRESMAWPEKVNIYLYSNSSPKKRMLGYCIVGDIGAQGVYKWSEINYQPFGYFFTYDSPPPNEFMINISDFSKVPYNIEKSVQITTAYLKVENMLIGHYANI</sequence>
<gene>
    <name evidence="1" type="ORF">F1649_22625</name>
</gene>
<dbReference type="Proteomes" id="UP000322918">
    <property type="component" value="Unassembled WGS sequence"/>
</dbReference>
<evidence type="ECO:0000313" key="2">
    <source>
        <dbReference type="Proteomes" id="UP000322918"/>
    </source>
</evidence>
<keyword evidence="2" id="KW-1185">Reference proteome</keyword>
<protein>
    <recommendedName>
        <fullName evidence="3">HNH endonuclease</fullName>
    </recommendedName>
</protein>
<name>A0A5M9GLV8_9SPHI</name>
<dbReference type="RefSeq" id="WP_141813392.1">
    <property type="nucleotide sequence ID" value="NZ_VFPL01000001.1"/>
</dbReference>
<evidence type="ECO:0008006" key="3">
    <source>
        <dbReference type="Google" id="ProtNLM"/>
    </source>
</evidence>
<dbReference type="EMBL" id="VWNE01000073">
    <property type="protein sequence ID" value="KAA8473718.1"/>
    <property type="molecule type" value="Genomic_DNA"/>
</dbReference>